<proteinExistence type="predicted"/>
<evidence type="ECO:0008006" key="4">
    <source>
        <dbReference type="Google" id="ProtNLM"/>
    </source>
</evidence>
<dbReference type="RefSeq" id="WP_258855691.1">
    <property type="nucleotide sequence ID" value="NZ_JANUGV010000001.1"/>
</dbReference>
<evidence type="ECO:0000313" key="2">
    <source>
        <dbReference type="EMBL" id="MCS0608015.1"/>
    </source>
</evidence>
<dbReference type="Proteomes" id="UP001205861">
    <property type="component" value="Unassembled WGS sequence"/>
</dbReference>
<name>A0ABT2BHT7_9BURK</name>
<accession>A0ABT2BHT7</accession>
<protein>
    <recommendedName>
        <fullName evidence="4">DUF2863 family protein</fullName>
    </recommendedName>
</protein>
<feature type="region of interest" description="Disordered" evidence="1">
    <location>
        <begin position="1"/>
        <end position="22"/>
    </location>
</feature>
<comment type="caution">
    <text evidence="2">The sequence shown here is derived from an EMBL/GenBank/DDBJ whole genome shotgun (WGS) entry which is preliminary data.</text>
</comment>
<keyword evidence="3" id="KW-1185">Reference proteome</keyword>
<sequence length="397" mass="44314">MPRNKRPLPRKSNNTPQPNPDAQLRELSMLALTVIERGEAGTDSPREEELLTLVRRALRRKHDEVLYGAVEFTKLSDPDACRYLRDRIEEEAASQRIRREGAPELEIDAFLVPLFVRSIGGLKQDQVFQDEAAFDELVRSFKRDGLESEQASVVLVRHLYDLEGVNAITYGTLHEIVREAAGSMTSKKPTPVPLLEASMRGWSGEDFAPDDEAMELRFLFGFSLKRADDPFYEVPEDEAGSEAYFDARMERYRAWTQRAAPLLKRCFSSRPEALEVNFLYQDLFFGARAQGADELAMLVSLAEVNHVLGKHALALEDARAVVAVLDGGENALLRTNLYRGDELVGTLDRPIDLSADLGEELDTMCEALLSFGVGVVETAADFTEEGQPEGAERFASA</sequence>
<organism evidence="2 3">
    <name type="scientific">Massilia solisilvae</name>
    <dbReference type="NCBI Taxonomy" id="1811225"/>
    <lineage>
        <taxon>Bacteria</taxon>
        <taxon>Pseudomonadati</taxon>
        <taxon>Pseudomonadota</taxon>
        <taxon>Betaproteobacteria</taxon>
        <taxon>Burkholderiales</taxon>
        <taxon>Oxalobacteraceae</taxon>
        <taxon>Telluria group</taxon>
        <taxon>Massilia</taxon>
    </lineage>
</organism>
<reference evidence="2 3" key="1">
    <citation type="submission" date="2022-08" db="EMBL/GenBank/DDBJ databases">
        <title>Reclassification of Massilia species as members of the genera Telluria, Duganella, Pseudoduganella, Mokoshia gen. nov. and Zemynaea gen. nov. using orthogonal and non-orthogonal genome-based approaches.</title>
        <authorList>
            <person name="Bowman J.P."/>
        </authorList>
    </citation>
    <scope>NUCLEOTIDE SEQUENCE [LARGE SCALE GENOMIC DNA]</scope>
    <source>
        <strain evidence="2 3">JCM 31607</strain>
    </source>
</reference>
<dbReference type="EMBL" id="JANUGV010000001">
    <property type="protein sequence ID" value="MCS0608015.1"/>
    <property type="molecule type" value="Genomic_DNA"/>
</dbReference>
<evidence type="ECO:0000313" key="3">
    <source>
        <dbReference type="Proteomes" id="UP001205861"/>
    </source>
</evidence>
<evidence type="ECO:0000256" key="1">
    <source>
        <dbReference type="SAM" id="MobiDB-lite"/>
    </source>
</evidence>
<gene>
    <name evidence="2" type="ORF">NX773_07545</name>
</gene>